<dbReference type="EMBL" id="ML992510">
    <property type="protein sequence ID" value="KAF2221467.1"/>
    <property type="molecule type" value="Genomic_DNA"/>
</dbReference>
<protein>
    <submittedName>
        <fullName evidence="2">Uncharacterized protein</fullName>
    </submittedName>
</protein>
<evidence type="ECO:0000256" key="1">
    <source>
        <dbReference type="SAM" id="MobiDB-lite"/>
    </source>
</evidence>
<proteinExistence type="predicted"/>
<evidence type="ECO:0000313" key="3">
    <source>
        <dbReference type="Proteomes" id="UP000799538"/>
    </source>
</evidence>
<feature type="compositionally biased region" description="Gly residues" evidence="1">
    <location>
        <begin position="198"/>
        <end position="226"/>
    </location>
</feature>
<name>A0A6A6G712_9PEZI</name>
<sequence length="277" mass="27511">MGFVVIPAAENLAGLCAGVVDGSDRKVLAIADQIKDLMRYRYLGCGLLTSGPVSLDSFDPERDAFVARARIYRRVRTGTDSLEIVIGNTEQDPAALAAALARAFGNNPGGPGGGGGGRGGRGGARGVRGGAVVVGAGGVRGGSSLWSGAGVGRCGGRGGGRRLYCRGRGGRGCHSHHHNISDCPIWGNATGRAAGVAAGRGGARGGGASRGGRGGGGRGGGRGGRGVVANPPPGPNDQQGQAVTENTGEDSAAASDDDVFMGVECMCCCVRIVIDLD</sequence>
<evidence type="ECO:0000313" key="2">
    <source>
        <dbReference type="EMBL" id="KAF2221467.1"/>
    </source>
</evidence>
<keyword evidence="3" id="KW-1185">Reference proteome</keyword>
<feature type="region of interest" description="Disordered" evidence="1">
    <location>
        <begin position="197"/>
        <end position="254"/>
    </location>
</feature>
<gene>
    <name evidence="2" type="ORF">BDZ85DRAFT_251219</name>
</gene>
<reference evidence="3" key="1">
    <citation type="journal article" date="2020" name="Stud. Mycol.">
        <title>101 Dothideomycetes genomes: A test case for predicting lifestyles and emergence of pathogens.</title>
        <authorList>
            <person name="Haridas S."/>
            <person name="Albert R."/>
            <person name="Binder M."/>
            <person name="Bloem J."/>
            <person name="LaButti K."/>
            <person name="Salamov A."/>
            <person name="Andreopoulos B."/>
            <person name="Baker S."/>
            <person name="Barry K."/>
            <person name="Bills G."/>
            <person name="Bluhm B."/>
            <person name="Cannon C."/>
            <person name="Castanera R."/>
            <person name="Culley D."/>
            <person name="Daum C."/>
            <person name="Ezra D."/>
            <person name="Gonzalez J."/>
            <person name="Henrissat B."/>
            <person name="Kuo A."/>
            <person name="Liang C."/>
            <person name="Lipzen A."/>
            <person name="Lutzoni F."/>
            <person name="Magnuson J."/>
            <person name="Mondo S."/>
            <person name="Nolan M."/>
            <person name="Ohm R."/>
            <person name="Pangilinan J."/>
            <person name="Park H.-J."/>
            <person name="Ramirez L."/>
            <person name="Alfaro M."/>
            <person name="Sun H."/>
            <person name="Tritt A."/>
            <person name="Yoshinaga Y."/>
            <person name="Zwiers L.-H."/>
            <person name="Turgeon B."/>
            <person name="Goodwin S."/>
            <person name="Spatafora J."/>
            <person name="Crous P."/>
            <person name="Grigoriev I."/>
        </authorList>
    </citation>
    <scope>NUCLEOTIDE SEQUENCE [LARGE SCALE GENOMIC DNA]</scope>
    <source>
        <strain evidence="3">CECT 20119</strain>
    </source>
</reference>
<dbReference type="Proteomes" id="UP000799538">
    <property type="component" value="Unassembled WGS sequence"/>
</dbReference>
<organism evidence="2 3">
    <name type="scientific">Elsinoe ampelina</name>
    <dbReference type="NCBI Taxonomy" id="302913"/>
    <lineage>
        <taxon>Eukaryota</taxon>
        <taxon>Fungi</taxon>
        <taxon>Dikarya</taxon>
        <taxon>Ascomycota</taxon>
        <taxon>Pezizomycotina</taxon>
        <taxon>Dothideomycetes</taxon>
        <taxon>Dothideomycetidae</taxon>
        <taxon>Myriangiales</taxon>
        <taxon>Elsinoaceae</taxon>
        <taxon>Elsinoe</taxon>
    </lineage>
</organism>
<accession>A0A6A6G712</accession>
<dbReference type="AlphaFoldDB" id="A0A6A6G712"/>